<keyword evidence="3" id="KW-1185">Reference proteome</keyword>
<comment type="caution">
    <text evidence="2">The sequence shown here is derived from an EMBL/GenBank/DDBJ whole genome shotgun (WGS) entry which is preliminary data.</text>
</comment>
<reference evidence="2 3" key="1">
    <citation type="submission" date="2021-06" db="EMBL/GenBank/DDBJ databases">
        <title>Caerostris extrusa draft genome.</title>
        <authorList>
            <person name="Kono N."/>
            <person name="Arakawa K."/>
        </authorList>
    </citation>
    <scope>NUCLEOTIDE SEQUENCE [LARGE SCALE GENOMIC DNA]</scope>
</reference>
<evidence type="ECO:0000256" key="1">
    <source>
        <dbReference type="SAM" id="MobiDB-lite"/>
    </source>
</evidence>
<dbReference type="AlphaFoldDB" id="A0AAV4N9W8"/>
<dbReference type="EMBL" id="BPLR01003012">
    <property type="protein sequence ID" value="GIX80264.1"/>
    <property type="molecule type" value="Genomic_DNA"/>
</dbReference>
<organism evidence="2 3">
    <name type="scientific">Caerostris extrusa</name>
    <name type="common">Bark spider</name>
    <name type="synonym">Caerostris bankana</name>
    <dbReference type="NCBI Taxonomy" id="172846"/>
    <lineage>
        <taxon>Eukaryota</taxon>
        <taxon>Metazoa</taxon>
        <taxon>Ecdysozoa</taxon>
        <taxon>Arthropoda</taxon>
        <taxon>Chelicerata</taxon>
        <taxon>Arachnida</taxon>
        <taxon>Araneae</taxon>
        <taxon>Araneomorphae</taxon>
        <taxon>Entelegynae</taxon>
        <taxon>Araneoidea</taxon>
        <taxon>Araneidae</taxon>
        <taxon>Caerostris</taxon>
    </lineage>
</organism>
<name>A0AAV4N9W8_CAEEX</name>
<feature type="region of interest" description="Disordered" evidence="1">
    <location>
        <begin position="79"/>
        <end position="99"/>
    </location>
</feature>
<evidence type="ECO:0000313" key="3">
    <source>
        <dbReference type="Proteomes" id="UP001054945"/>
    </source>
</evidence>
<accession>A0AAV4N9W8</accession>
<evidence type="ECO:0000313" key="2">
    <source>
        <dbReference type="EMBL" id="GIX80264.1"/>
    </source>
</evidence>
<protein>
    <submittedName>
        <fullName evidence="2">Uncharacterized protein</fullName>
    </submittedName>
</protein>
<dbReference type="Proteomes" id="UP001054945">
    <property type="component" value="Unassembled WGS sequence"/>
</dbReference>
<sequence length="120" mass="14006">MPVNYTLLRLYLIPQKEELNLSRLNIVFGIKVSRPNQRENEHIPQLHPVSALPEVRSPSLRIHRRIIFDKSIKSLLLTKRPTLPPSSRSRAKRQEVRGEATLHYPKSLHSRSVLGSWIFR</sequence>
<proteinExistence type="predicted"/>
<gene>
    <name evidence="2" type="ORF">CEXT_9241</name>
</gene>